<sequence>MYAGAEARAIANADWYLADRVRKRVAARILRGLAIVLGAAGALQPLATAGSSDGSLAWGYVLLAAAAVCIAFDHFLGLSSGWMRDMVTTQRIQHRLVEFQLDWAAMNARDAIGPDQSSVHDYLALLRSFMSDISVITAEETSEWVSDFQTAVAQLNNPTGNR</sequence>
<keyword evidence="1" id="KW-0812">Transmembrane</keyword>
<dbReference type="NCBIfam" id="NF033633">
    <property type="entry name" value="SLATT_2"/>
    <property type="match status" value="1"/>
</dbReference>
<dbReference type="InterPro" id="IPR040688">
    <property type="entry name" value="SLATT_2"/>
</dbReference>
<keyword evidence="4" id="KW-1185">Reference proteome</keyword>
<dbReference type="AlphaFoldDB" id="A0A8J3ULK6"/>
<name>A0A8J3ULK6_9ACTN</name>
<protein>
    <recommendedName>
        <fullName evidence="2">SMODS and SLOG-associating 2TM effector domain-containing protein</fullName>
    </recommendedName>
</protein>
<proteinExistence type="predicted"/>
<evidence type="ECO:0000256" key="1">
    <source>
        <dbReference type="SAM" id="Phobius"/>
    </source>
</evidence>
<organism evidence="3 4">
    <name type="scientific">Planotetraspora silvatica</name>
    <dbReference type="NCBI Taxonomy" id="234614"/>
    <lineage>
        <taxon>Bacteria</taxon>
        <taxon>Bacillati</taxon>
        <taxon>Actinomycetota</taxon>
        <taxon>Actinomycetes</taxon>
        <taxon>Streptosporangiales</taxon>
        <taxon>Streptosporangiaceae</taxon>
        <taxon>Planotetraspora</taxon>
    </lineage>
</organism>
<feature type="transmembrane region" description="Helical" evidence="1">
    <location>
        <begin position="29"/>
        <end position="50"/>
    </location>
</feature>
<evidence type="ECO:0000259" key="2">
    <source>
        <dbReference type="Pfam" id="PF18183"/>
    </source>
</evidence>
<dbReference type="Pfam" id="PF18183">
    <property type="entry name" value="SLATT_2"/>
    <property type="match status" value="1"/>
</dbReference>
<feature type="transmembrane region" description="Helical" evidence="1">
    <location>
        <begin position="56"/>
        <end position="76"/>
    </location>
</feature>
<keyword evidence="1" id="KW-0472">Membrane</keyword>
<gene>
    <name evidence="3" type="ORF">Psi02_44970</name>
</gene>
<accession>A0A8J3ULK6</accession>
<evidence type="ECO:0000313" key="4">
    <source>
        <dbReference type="Proteomes" id="UP000644610"/>
    </source>
</evidence>
<evidence type="ECO:0000313" key="3">
    <source>
        <dbReference type="EMBL" id="GII48073.1"/>
    </source>
</evidence>
<dbReference type="EMBL" id="BOOQ01000028">
    <property type="protein sequence ID" value="GII48073.1"/>
    <property type="molecule type" value="Genomic_DNA"/>
</dbReference>
<comment type="caution">
    <text evidence="3">The sequence shown here is derived from an EMBL/GenBank/DDBJ whole genome shotgun (WGS) entry which is preliminary data.</text>
</comment>
<feature type="domain" description="SMODS and SLOG-associating 2TM effector" evidence="2">
    <location>
        <begin position="2"/>
        <end position="156"/>
    </location>
</feature>
<dbReference type="Proteomes" id="UP000644610">
    <property type="component" value="Unassembled WGS sequence"/>
</dbReference>
<keyword evidence="1" id="KW-1133">Transmembrane helix</keyword>
<reference evidence="3" key="1">
    <citation type="submission" date="2021-01" db="EMBL/GenBank/DDBJ databases">
        <title>Whole genome shotgun sequence of Planotetraspora silvatica NBRC 100141.</title>
        <authorList>
            <person name="Komaki H."/>
            <person name="Tamura T."/>
        </authorList>
    </citation>
    <scope>NUCLEOTIDE SEQUENCE</scope>
    <source>
        <strain evidence="3">NBRC 100141</strain>
    </source>
</reference>